<keyword evidence="7" id="KW-0694">RNA-binding</keyword>
<dbReference type="Proteomes" id="UP000007266">
    <property type="component" value="Linkage group 8"/>
</dbReference>
<comment type="similarity">
    <text evidence="2">Belongs to the NAF1 family.</text>
</comment>
<dbReference type="InterPro" id="IPR009000">
    <property type="entry name" value="Transl_B-barrel_sf"/>
</dbReference>
<keyword evidence="11" id="KW-1185">Reference proteome</keyword>
<feature type="region of interest" description="Disordered" evidence="9">
    <location>
        <begin position="53"/>
        <end position="130"/>
    </location>
</feature>
<organism evidence="10 11">
    <name type="scientific">Tribolium castaneum</name>
    <name type="common">Red flour beetle</name>
    <dbReference type="NCBI Taxonomy" id="7070"/>
    <lineage>
        <taxon>Eukaryota</taxon>
        <taxon>Metazoa</taxon>
        <taxon>Ecdysozoa</taxon>
        <taxon>Arthropoda</taxon>
        <taxon>Hexapoda</taxon>
        <taxon>Insecta</taxon>
        <taxon>Pterygota</taxon>
        <taxon>Neoptera</taxon>
        <taxon>Endopterygota</taxon>
        <taxon>Coleoptera</taxon>
        <taxon>Polyphaga</taxon>
        <taxon>Cucujiformia</taxon>
        <taxon>Tenebrionidae</taxon>
        <taxon>Tenebrionidae incertae sedis</taxon>
        <taxon>Tribolium</taxon>
    </lineage>
</organism>
<dbReference type="PANTHER" id="PTHR31633">
    <property type="entry name" value="H/ACA RIBONUCLEOPROTEIN COMPLEX NON-CORE SUBUNIT NAF1"/>
    <property type="match status" value="1"/>
</dbReference>
<feature type="compositionally biased region" description="Polar residues" evidence="9">
    <location>
        <begin position="10"/>
        <end position="23"/>
    </location>
</feature>
<keyword evidence="4" id="KW-0690">Ribosome biogenesis</keyword>
<dbReference type="Pfam" id="PF04410">
    <property type="entry name" value="Gar1"/>
    <property type="match status" value="1"/>
</dbReference>
<protein>
    <recommendedName>
        <fullName evidence="3">H/ACA ribonucleoprotein complex non-core subunit NAF1</fullName>
    </recommendedName>
</protein>
<dbReference type="KEGG" id="tca:662781"/>
<sequence length="401" mass="44636">MSNENKCENMDNQQGENATNLSNSTSVCEANTGVAIKNIESDALDRLLVYDSDSSSSSEMMKLNLNWRAQEGSEDSSSSSSSSSEDEEDSETSGDDDDDDDSQPIETTTQNKGAIKKSQPKVSDELGIEHLPPVPDLSSLQINVENESFVHMGNVFGIVDKLVTIAALPNTPAYDLDTLLFLDNGKRPLGFVFDVLGQVTSPIYAIRFNSLEDIKNLQIEIGTKVYSAPTSKHTQYVFLQQLLKMKGSDASWMDDTEVPPEFADFSDDENECYQRYGNKKLAPHVKRTHSSDNYKKFETTMNRKNILNTKFNKYMDSYKQARLNKAKSKRPQAPNIHTAVPMFDPSVPPPNMAHYHQPIAQYVGVENNNMGPSLGFAPNFFMNNFVSNSASYLNHPGPSHQ</sequence>
<accession>D6WXS9</accession>
<evidence type="ECO:0000256" key="2">
    <source>
        <dbReference type="ARBA" id="ARBA00009801"/>
    </source>
</evidence>
<dbReference type="GO" id="GO:0005732">
    <property type="term" value="C:sno(s)RNA-containing ribonucleoprotein complex"/>
    <property type="evidence" value="ECO:0000318"/>
    <property type="project" value="GO_Central"/>
</dbReference>
<feature type="region of interest" description="Disordered" evidence="9">
    <location>
        <begin position="1"/>
        <end position="23"/>
    </location>
</feature>
<dbReference type="GO" id="GO:0001522">
    <property type="term" value="P:pseudouridine synthesis"/>
    <property type="evidence" value="ECO:0007669"/>
    <property type="project" value="InterPro"/>
</dbReference>
<dbReference type="AlphaFoldDB" id="D6WXS9"/>
<dbReference type="GO" id="GO:0003723">
    <property type="term" value="F:RNA binding"/>
    <property type="evidence" value="ECO:0000318"/>
    <property type="project" value="GO_Central"/>
</dbReference>
<evidence type="ECO:0000256" key="5">
    <source>
        <dbReference type="ARBA" id="ARBA00022552"/>
    </source>
</evidence>
<reference evidence="10 11" key="2">
    <citation type="journal article" date="2010" name="Nucleic Acids Res.">
        <title>BeetleBase in 2010: revisions to provide comprehensive genomic information for Tribolium castaneum.</title>
        <authorList>
            <person name="Kim H.S."/>
            <person name="Murphy T."/>
            <person name="Xia J."/>
            <person name="Caragea D."/>
            <person name="Park Y."/>
            <person name="Beeman R.W."/>
            <person name="Lorenzen M.D."/>
            <person name="Butcher S."/>
            <person name="Manak J.R."/>
            <person name="Brown S.J."/>
        </authorList>
    </citation>
    <scope>GENOME REANNOTATION</scope>
    <source>
        <strain evidence="10 11">Georgia GA2</strain>
    </source>
</reference>
<evidence type="ECO:0000256" key="9">
    <source>
        <dbReference type="SAM" id="MobiDB-lite"/>
    </source>
</evidence>
<dbReference type="GO" id="GO:0005634">
    <property type="term" value="C:nucleus"/>
    <property type="evidence" value="ECO:0007669"/>
    <property type="project" value="UniProtKB-SubCell"/>
</dbReference>
<evidence type="ECO:0000256" key="3">
    <source>
        <dbReference type="ARBA" id="ARBA00021438"/>
    </source>
</evidence>
<dbReference type="HOGENOM" id="CLU_687596_0_0_1"/>
<dbReference type="InterPro" id="IPR038664">
    <property type="entry name" value="Gar1/Naf1_Cbf5-bd_sf"/>
</dbReference>
<evidence type="ECO:0000313" key="10">
    <source>
        <dbReference type="EMBL" id="EFA07936.1"/>
    </source>
</evidence>
<dbReference type="OrthoDB" id="21550at2759"/>
<keyword evidence="8" id="KW-0539">Nucleus</keyword>
<dbReference type="PhylomeDB" id="D6WXS9"/>
<dbReference type="PANTHER" id="PTHR31633:SF1">
    <property type="entry name" value="H_ACA RIBONUCLEOPROTEIN COMPLEX NON-CORE SUBUNIT NAF1"/>
    <property type="match status" value="1"/>
</dbReference>
<evidence type="ECO:0000256" key="8">
    <source>
        <dbReference type="ARBA" id="ARBA00023242"/>
    </source>
</evidence>
<evidence type="ECO:0000256" key="1">
    <source>
        <dbReference type="ARBA" id="ARBA00004123"/>
    </source>
</evidence>
<dbReference type="GO" id="GO:0042254">
    <property type="term" value="P:ribosome biogenesis"/>
    <property type="evidence" value="ECO:0000318"/>
    <property type="project" value="GO_Central"/>
</dbReference>
<dbReference type="FunFam" id="2.40.10.230:FF:000002">
    <property type="entry name" value="H/ACA ribonucleoprotein complex non-core subunit NAF1"/>
    <property type="match status" value="1"/>
</dbReference>
<keyword evidence="10" id="KW-0687">Ribonucleoprotein</keyword>
<reference evidence="10 11" key="1">
    <citation type="journal article" date="2008" name="Nature">
        <title>The genome of the model beetle and pest Tribolium castaneum.</title>
        <authorList>
            <consortium name="Tribolium Genome Sequencing Consortium"/>
            <person name="Richards S."/>
            <person name="Gibbs R.A."/>
            <person name="Weinstock G.M."/>
            <person name="Brown S.J."/>
            <person name="Denell R."/>
            <person name="Beeman R.W."/>
            <person name="Gibbs R."/>
            <person name="Beeman R.W."/>
            <person name="Brown S.J."/>
            <person name="Bucher G."/>
            <person name="Friedrich M."/>
            <person name="Grimmelikhuijzen C.J."/>
            <person name="Klingler M."/>
            <person name="Lorenzen M."/>
            <person name="Richards S."/>
            <person name="Roth S."/>
            <person name="Schroder R."/>
            <person name="Tautz D."/>
            <person name="Zdobnov E.M."/>
            <person name="Muzny D."/>
            <person name="Gibbs R.A."/>
            <person name="Weinstock G.M."/>
            <person name="Attaway T."/>
            <person name="Bell S."/>
            <person name="Buhay C.J."/>
            <person name="Chandrabose M.N."/>
            <person name="Chavez D."/>
            <person name="Clerk-Blankenburg K.P."/>
            <person name="Cree A."/>
            <person name="Dao M."/>
            <person name="Davis C."/>
            <person name="Chacko J."/>
            <person name="Dinh H."/>
            <person name="Dugan-Rocha S."/>
            <person name="Fowler G."/>
            <person name="Garner T.T."/>
            <person name="Garnes J."/>
            <person name="Gnirke A."/>
            <person name="Hawes A."/>
            <person name="Hernandez J."/>
            <person name="Hines S."/>
            <person name="Holder M."/>
            <person name="Hume J."/>
            <person name="Jhangiani S.N."/>
            <person name="Joshi V."/>
            <person name="Khan Z.M."/>
            <person name="Jackson L."/>
            <person name="Kovar C."/>
            <person name="Kowis A."/>
            <person name="Lee S."/>
            <person name="Lewis L.R."/>
            <person name="Margolis J."/>
            <person name="Morgan M."/>
            <person name="Nazareth L.V."/>
            <person name="Nguyen N."/>
            <person name="Okwuonu G."/>
            <person name="Parker D."/>
            <person name="Richards S."/>
            <person name="Ruiz S.J."/>
            <person name="Santibanez J."/>
            <person name="Savard J."/>
            <person name="Scherer S.E."/>
            <person name="Schneider B."/>
            <person name="Sodergren E."/>
            <person name="Tautz D."/>
            <person name="Vattahil S."/>
            <person name="Villasana D."/>
            <person name="White C.S."/>
            <person name="Wright R."/>
            <person name="Park Y."/>
            <person name="Beeman R.W."/>
            <person name="Lord J."/>
            <person name="Oppert B."/>
            <person name="Lorenzen M."/>
            <person name="Brown S."/>
            <person name="Wang L."/>
            <person name="Savard J."/>
            <person name="Tautz D."/>
            <person name="Richards S."/>
            <person name="Weinstock G."/>
            <person name="Gibbs R.A."/>
            <person name="Liu Y."/>
            <person name="Worley K."/>
            <person name="Weinstock G."/>
            <person name="Elsik C.G."/>
            <person name="Reese J.T."/>
            <person name="Elhaik E."/>
            <person name="Landan G."/>
            <person name="Graur D."/>
            <person name="Arensburger P."/>
            <person name="Atkinson P."/>
            <person name="Beeman R.W."/>
            <person name="Beidler J."/>
            <person name="Brown S.J."/>
            <person name="Demuth J.P."/>
            <person name="Drury D.W."/>
            <person name="Du Y.Z."/>
            <person name="Fujiwara H."/>
            <person name="Lorenzen M."/>
            <person name="Maselli V."/>
            <person name="Osanai M."/>
            <person name="Park Y."/>
            <person name="Robertson H.M."/>
            <person name="Tu Z."/>
            <person name="Wang J.J."/>
            <person name="Wang S."/>
            <person name="Richards S."/>
            <person name="Song H."/>
            <person name="Zhang L."/>
            <person name="Sodergren E."/>
            <person name="Werner D."/>
            <person name="Stanke M."/>
            <person name="Morgenstern B."/>
            <person name="Solovyev V."/>
            <person name="Kosarev P."/>
            <person name="Brown G."/>
            <person name="Chen H.C."/>
            <person name="Ermolaeva O."/>
            <person name="Hlavina W."/>
            <person name="Kapustin Y."/>
            <person name="Kiryutin B."/>
            <person name="Kitts P."/>
            <person name="Maglott D."/>
            <person name="Pruitt K."/>
            <person name="Sapojnikov V."/>
            <person name="Souvorov A."/>
            <person name="Mackey A.J."/>
            <person name="Waterhouse R.M."/>
            <person name="Wyder S."/>
            <person name="Zdobnov E.M."/>
            <person name="Zdobnov E.M."/>
            <person name="Wyder S."/>
            <person name="Kriventseva E.V."/>
            <person name="Kadowaki T."/>
            <person name="Bork P."/>
            <person name="Aranda M."/>
            <person name="Bao R."/>
            <person name="Beermann A."/>
            <person name="Berns N."/>
            <person name="Bolognesi R."/>
            <person name="Bonneton F."/>
            <person name="Bopp D."/>
            <person name="Brown S.J."/>
            <person name="Bucher G."/>
            <person name="Butts T."/>
            <person name="Chaumot A."/>
            <person name="Denell R.E."/>
            <person name="Ferrier D.E."/>
            <person name="Friedrich M."/>
            <person name="Gordon C.M."/>
            <person name="Jindra M."/>
            <person name="Klingler M."/>
            <person name="Lan Q."/>
            <person name="Lattorff H.M."/>
            <person name="Laudet V."/>
            <person name="von Levetsow C."/>
            <person name="Liu Z."/>
            <person name="Lutz R."/>
            <person name="Lynch J.A."/>
            <person name="da Fonseca R.N."/>
            <person name="Posnien N."/>
            <person name="Reuter R."/>
            <person name="Roth S."/>
            <person name="Savard J."/>
            <person name="Schinko J.B."/>
            <person name="Schmitt C."/>
            <person name="Schoppmeier M."/>
            <person name="Schroder R."/>
            <person name="Shippy T.D."/>
            <person name="Simonnet F."/>
            <person name="Marques-Souza H."/>
            <person name="Tautz D."/>
            <person name="Tomoyasu Y."/>
            <person name="Trauner J."/>
            <person name="Van der Zee M."/>
            <person name="Vervoort M."/>
            <person name="Wittkopp N."/>
            <person name="Wimmer E.A."/>
            <person name="Yang X."/>
            <person name="Jones A.K."/>
            <person name="Sattelle D.B."/>
            <person name="Ebert P.R."/>
            <person name="Nelson D."/>
            <person name="Scott J.G."/>
            <person name="Beeman R.W."/>
            <person name="Muthukrishnan S."/>
            <person name="Kramer K.J."/>
            <person name="Arakane Y."/>
            <person name="Beeman R.W."/>
            <person name="Zhu Q."/>
            <person name="Hogenkamp D."/>
            <person name="Dixit R."/>
            <person name="Oppert B."/>
            <person name="Jiang H."/>
            <person name="Zou Z."/>
            <person name="Marshall J."/>
            <person name="Elpidina E."/>
            <person name="Vinokurov K."/>
            <person name="Oppert C."/>
            <person name="Zou Z."/>
            <person name="Evans J."/>
            <person name="Lu Z."/>
            <person name="Zhao P."/>
            <person name="Sumathipala N."/>
            <person name="Altincicek B."/>
            <person name="Vilcinskas A."/>
            <person name="Williams M."/>
            <person name="Hultmark D."/>
            <person name="Hetru C."/>
            <person name="Jiang H."/>
            <person name="Grimmelikhuijzen C.J."/>
            <person name="Hauser F."/>
            <person name="Cazzamali G."/>
            <person name="Williamson M."/>
            <person name="Park Y."/>
            <person name="Li B."/>
            <person name="Tanaka Y."/>
            <person name="Predel R."/>
            <person name="Neupert S."/>
            <person name="Schachtner J."/>
            <person name="Verleyen P."/>
            <person name="Raible F."/>
            <person name="Bork P."/>
            <person name="Friedrich M."/>
            <person name="Walden K.K."/>
            <person name="Robertson H.M."/>
            <person name="Angeli S."/>
            <person name="Foret S."/>
            <person name="Bucher G."/>
            <person name="Schuetz S."/>
            <person name="Maleszka R."/>
            <person name="Wimmer E.A."/>
            <person name="Beeman R.W."/>
            <person name="Lorenzen M."/>
            <person name="Tomoyasu Y."/>
            <person name="Miller S.C."/>
            <person name="Grossmann D."/>
            <person name="Bucher G."/>
        </authorList>
    </citation>
    <scope>NUCLEOTIDE SEQUENCE [LARGE SCALE GENOMIC DNA]</scope>
    <source>
        <strain evidence="10 11">Georgia GA2</strain>
    </source>
</reference>
<dbReference type="SUPFAM" id="SSF50447">
    <property type="entry name" value="Translation proteins"/>
    <property type="match status" value="1"/>
</dbReference>
<evidence type="ECO:0000256" key="4">
    <source>
        <dbReference type="ARBA" id="ARBA00022517"/>
    </source>
</evidence>
<keyword evidence="6" id="KW-0597">Phosphoprotein</keyword>
<dbReference type="GO" id="GO:0043489">
    <property type="term" value="P:RNA stabilization"/>
    <property type="evidence" value="ECO:0007669"/>
    <property type="project" value="UniProtKB-ARBA"/>
</dbReference>
<evidence type="ECO:0000256" key="7">
    <source>
        <dbReference type="ARBA" id="ARBA00022884"/>
    </source>
</evidence>
<name>D6WXS9_TRICA</name>
<gene>
    <name evidence="10" type="primary">AUGUSTUS-3.0.2_05517</name>
    <name evidence="10" type="ORF">TcasGA2_TC005517</name>
</gene>
<dbReference type="eggNOG" id="KOG2236">
    <property type="taxonomic scope" value="Eukaryota"/>
</dbReference>
<dbReference type="InParanoid" id="D6WXS9"/>
<dbReference type="GO" id="GO:0006364">
    <property type="term" value="P:rRNA processing"/>
    <property type="evidence" value="ECO:0007669"/>
    <property type="project" value="UniProtKB-KW"/>
</dbReference>
<dbReference type="STRING" id="7070.D6WXS9"/>
<feature type="compositionally biased region" description="Acidic residues" evidence="9">
    <location>
        <begin position="84"/>
        <end position="103"/>
    </location>
</feature>
<comment type="subcellular location">
    <subcellularLocation>
        <location evidence="1">Nucleus</location>
    </subcellularLocation>
</comment>
<dbReference type="InterPro" id="IPR007504">
    <property type="entry name" value="H/ACA_rnp_Gar1/Naf1"/>
</dbReference>
<evidence type="ECO:0000313" key="11">
    <source>
        <dbReference type="Proteomes" id="UP000007266"/>
    </source>
</evidence>
<dbReference type="EMBL" id="KQ971362">
    <property type="protein sequence ID" value="EFA07936.1"/>
    <property type="molecule type" value="Genomic_DNA"/>
</dbReference>
<proteinExistence type="inferred from homology"/>
<evidence type="ECO:0000256" key="6">
    <source>
        <dbReference type="ARBA" id="ARBA00022553"/>
    </source>
</evidence>
<dbReference type="GO" id="GO:0000493">
    <property type="term" value="P:box H/ACA snoRNP assembly"/>
    <property type="evidence" value="ECO:0000318"/>
    <property type="project" value="GO_Central"/>
</dbReference>
<dbReference type="InterPro" id="IPR040309">
    <property type="entry name" value="Naf1"/>
</dbReference>
<keyword evidence="5" id="KW-0698">rRNA processing</keyword>
<dbReference type="Gene3D" id="2.40.10.230">
    <property type="entry name" value="Probable tRNA pseudouridine synthase domain"/>
    <property type="match status" value="1"/>
</dbReference>